<keyword evidence="2" id="KW-1185">Reference proteome</keyword>
<sequence length="404" mass="45580">MASQVTLASIPSKAVHNLIQQLDRTAVEANRQTLLDSVNSQPECSAALLLENLGIDQWFQLQVTFSVNGEEAAKALILKYHNDLPTLLELDQMEEIRAEKHAGMIGTVLNWVDLNRNSTPVGDGTLGEKTNVDVLSQVRANPLINFLVFSSEEQAVYNESLDLLNVSSANELAARTDEGELYVPTDNARMIEYKVSEKNAMMWKIPNMNNLAPLTLEMWQKLIHASDTEQRDCLHNALNGVTQSKMLTMKDTVKMACFRDKYRCSELVGIRVKTAIATGSSRVPKHKSILWNWLRPYIRCNCRSDGKHEANRTKCKGEMLWFDHAIWYMYNHLGDFFPQSTIQGRYMAFLIFLGDEARPAVLAHLTFLHARKLMIDTAMEVFANPKARTLPEDGDAYGVRSSNA</sequence>
<name>A0ABD1Y347_9MARC</name>
<dbReference type="Proteomes" id="UP001605036">
    <property type="component" value="Unassembled WGS sequence"/>
</dbReference>
<proteinExistence type="predicted"/>
<reference evidence="1 2" key="1">
    <citation type="submission" date="2024-09" db="EMBL/GenBank/DDBJ databases">
        <title>Chromosome-scale assembly of Riccia fluitans.</title>
        <authorList>
            <person name="Paukszto L."/>
            <person name="Sawicki J."/>
            <person name="Karawczyk K."/>
            <person name="Piernik-Szablinska J."/>
            <person name="Szczecinska M."/>
            <person name="Mazdziarz M."/>
        </authorList>
    </citation>
    <scope>NUCLEOTIDE SEQUENCE [LARGE SCALE GENOMIC DNA]</scope>
    <source>
        <strain evidence="1">Rf_01</strain>
        <tissue evidence="1">Aerial parts of the thallus</tissue>
    </source>
</reference>
<comment type="caution">
    <text evidence="1">The sequence shown here is derived from an EMBL/GenBank/DDBJ whole genome shotgun (WGS) entry which is preliminary data.</text>
</comment>
<organism evidence="1 2">
    <name type="scientific">Riccia fluitans</name>
    <dbReference type="NCBI Taxonomy" id="41844"/>
    <lineage>
        <taxon>Eukaryota</taxon>
        <taxon>Viridiplantae</taxon>
        <taxon>Streptophyta</taxon>
        <taxon>Embryophyta</taxon>
        <taxon>Marchantiophyta</taxon>
        <taxon>Marchantiopsida</taxon>
        <taxon>Marchantiidae</taxon>
        <taxon>Marchantiales</taxon>
        <taxon>Ricciaceae</taxon>
        <taxon>Riccia</taxon>
    </lineage>
</organism>
<dbReference type="EMBL" id="JBHFFA010000006">
    <property type="protein sequence ID" value="KAL2621145.1"/>
    <property type="molecule type" value="Genomic_DNA"/>
</dbReference>
<evidence type="ECO:0000313" key="1">
    <source>
        <dbReference type="EMBL" id="KAL2621145.1"/>
    </source>
</evidence>
<protein>
    <submittedName>
        <fullName evidence="1">Uncharacterized protein</fullName>
    </submittedName>
</protein>
<gene>
    <name evidence="1" type="ORF">R1flu_001350</name>
</gene>
<dbReference type="AlphaFoldDB" id="A0ABD1Y347"/>
<accession>A0ABD1Y347</accession>
<evidence type="ECO:0000313" key="2">
    <source>
        <dbReference type="Proteomes" id="UP001605036"/>
    </source>
</evidence>